<feature type="region of interest" description="Disordered" evidence="9">
    <location>
        <begin position="1"/>
        <end position="31"/>
    </location>
</feature>
<evidence type="ECO:0000256" key="7">
    <source>
        <dbReference type="ARBA" id="ARBA00023163"/>
    </source>
</evidence>
<dbReference type="InterPro" id="IPR023260">
    <property type="entry name" value="Cys/Ser-rich_nuc_prot"/>
</dbReference>
<dbReference type="RefSeq" id="XP_031571379.1">
    <property type="nucleotide sequence ID" value="XM_031715519.1"/>
</dbReference>
<accession>A0A6P8IWB4</accession>
<sequence length="242" mass="27503">MSKRKFEDDSHSVDSTESSDSGDSTSSKAGKRVRFDKRIVFHFPRTQGSSCVPSNGGYTLGMKRKHTYVEHLKFSDQEDSLEFCCSSDSEEDDEDEDEDEDSSLFMPIPQKTRKAILKDAGVKKIDKQEAMECMQIRFSRQICGCDCKEYCDPQTCSCSLNGINCQVDRDNFPCGCVRDECHNPHGRHEYDPISVRRHFIDTILKLRGQKYLWDKQILQSTTSNSEPQPISNSKSVLSLAVV</sequence>
<evidence type="ECO:0000256" key="8">
    <source>
        <dbReference type="ARBA" id="ARBA00023242"/>
    </source>
</evidence>
<feature type="domain" description="Cysteine/serine-rich nuclear protein N-terminal" evidence="10">
    <location>
        <begin position="30"/>
        <end position="77"/>
    </location>
</feature>
<feature type="compositionally biased region" description="Low complexity" evidence="9">
    <location>
        <begin position="15"/>
        <end position="27"/>
    </location>
</feature>
<gene>
    <name evidence="12" type="primary">LOC116305579</name>
</gene>
<dbReference type="GeneID" id="116305579"/>
<keyword evidence="8" id="KW-0539">Nucleus</keyword>
<dbReference type="Proteomes" id="UP000515163">
    <property type="component" value="Unplaced"/>
</dbReference>
<evidence type="ECO:0000256" key="5">
    <source>
        <dbReference type="ARBA" id="ARBA00023125"/>
    </source>
</evidence>
<evidence type="ECO:0000256" key="2">
    <source>
        <dbReference type="ARBA" id="ARBA00008548"/>
    </source>
</evidence>
<evidence type="ECO:0000256" key="1">
    <source>
        <dbReference type="ARBA" id="ARBA00004123"/>
    </source>
</evidence>
<protein>
    <submittedName>
        <fullName evidence="12">Cysteine/serine-rich nuclear protein 2-like</fullName>
    </submittedName>
</protein>
<keyword evidence="4" id="KW-0805">Transcription regulation</keyword>
<evidence type="ECO:0000256" key="3">
    <source>
        <dbReference type="ARBA" id="ARBA00022703"/>
    </source>
</evidence>
<evidence type="ECO:0000256" key="9">
    <source>
        <dbReference type="SAM" id="MobiDB-lite"/>
    </source>
</evidence>
<feature type="compositionally biased region" description="Basic and acidic residues" evidence="9">
    <location>
        <begin position="1"/>
        <end position="14"/>
    </location>
</feature>
<dbReference type="GO" id="GO:0006915">
    <property type="term" value="P:apoptotic process"/>
    <property type="evidence" value="ECO:0007669"/>
    <property type="project" value="UniProtKB-KW"/>
</dbReference>
<feature type="domain" description="Cysteine/serine-rich nuclear protein N-terminal" evidence="10">
    <location>
        <begin position="85"/>
        <end position="209"/>
    </location>
</feature>
<evidence type="ECO:0000259" key="10">
    <source>
        <dbReference type="Pfam" id="PF16019"/>
    </source>
</evidence>
<evidence type="ECO:0000313" key="12">
    <source>
        <dbReference type="RefSeq" id="XP_031571379.1"/>
    </source>
</evidence>
<dbReference type="GO" id="GO:0043565">
    <property type="term" value="F:sequence-specific DNA binding"/>
    <property type="evidence" value="ECO:0007669"/>
    <property type="project" value="TreeGrafter"/>
</dbReference>
<evidence type="ECO:0000256" key="4">
    <source>
        <dbReference type="ARBA" id="ARBA00023015"/>
    </source>
</evidence>
<dbReference type="PANTHER" id="PTHR13580">
    <property type="entry name" value="TGF-BETA INDUCED APOPTOSIS PROTEIN"/>
    <property type="match status" value="1"/>
</dbReference>
<name>A0A6P8IWB4_ACTTE</name>
<keyword evidence="6" id="KW-0010">Activator</keyword>
<dbReference type="InParanoid" id="A0A6P8IWB4"/>
<evidence type="ECO:0000256" key="6">
    <source>
        <dbReference type="ARBA" id="ARBA00023159"/>
    </source>
</evidence>
<keyword evidence="7" id="KW-0804">Transcription</keyword>
<dbReference type="GO" id="GO:0005634">
    <property type="term" value="C:nucleus"/>
    <property type="evidence" value="ECO:0007669"/>
    <property type="project" value="UniProtKB-SubCell"/>
</dbReference>
<dbReference type="GO" id="GO:0000981">
    <property type="term" value="F:DNA-binding transcription factor activity, RNA polymerase II-specific"/>
    <property type="evidence" value="ECO:0007669"/>
    <property type="project" value="TreeGrafter"/>
</dbReference>
<dbReference type="InterPro" id="IPR031972">
    <property type="entry name" value="CSRNP_N"/>
</dbReference>
<dbReference type="Pfam" id="PF16019">
    <property type="entry name" value="CSRNP_N"/>
    <property type="match status" value="2"/>
</dbReference>
<dbReference type="PRINTS" id="PR02031">
    <property type="entry name" value="CYSSERRICHNP"/>
</dbReference>
<evidence type="ECO:0000313" key="11">
    <source>
        <dbReference type="Proteomes" id="UP000515163"/>
    </source>
</evidence>
<proteinExistence type="inferred from homology"/>
<dbReference type="OrthoDB" id="5946974at2759"/>
<dbReference type="AlphaFoldDB" id="A0A6P8IWB4"/>
<organism evidence="11 12">
    <name type="scientific">Actinia tenebrosa</name>
    <name type="common">Australian red waratah sea anemone</name>
    <dbReference type="NCBI Taxonomy" id="6105"/>
    <lineage>
        <taxon>Eukaryota</taxon>
        <taxon>Metazoa</taxon>
        <taxon>Cnidaria</taxon>
        <taxon>Anthozoa</taxon>
        <taxon>Hexacorallia</taxon>
        <taxon>Actiniaria</taxon>
        <taxon>Actiniidae</taxon>
        <taxon>Actinia</taxon>
    </lineage>
</organism>
<keyword evidence="3" id="KW-0053">Apoptosis</keyword>
<keyword evidence="11" id="KW-1185">Reference proteome</keyword>
<comment type="similarity">
    <text evidence="2">Belongs to the AXUD1 family.</text>
</comment>
<comment type="subcellular location">
    <subcellularLocation>
        <location evidence="1">Nucleus</location>
    </subcellularLocation>
</comment>
<keyword evidence="5" id="KW-0238">DNA-binding</keyword>
<dbReference type="PANTHER" id="PTHR13580:SF9">
    <property type="entry name" value="AXIN1 UP-REGULATED 1, ISOFORM A"/>
    <property type="match status" value="1"/>
</dbReference>
<dbReference type="KEGG" id="aten:116305579"/>
<reference evidence="12" key="1">
    <citation type="submission" date="2025-08" db="UniProtKB">
        <authorList>
            <consortium name="RefSeq"/>
        </authorList>
    </citation>
    <scope>IDENTIFICATION</scope>
    <source>
        <tissue evidence="12">Tentacle</tissue>
    </source>
</reference>